<proteinExistence type="predicted"/>
<dbReference type="EMBL" id="SNRY01008605">
    <property type="protein sequence ID" value="KAA6308249.1"/>
    <property type="molecule type" value="Genomic_DNA"/>
</dbReference>
<dbReference type="PANTHER" id="PTHR33408:SF2">
    <property type="entry name" value="TRANSPOSASE DDE DOMAIN-CONTAINING PROTEIN"/>
    <property type="match status" value="1"/>
</dbReference>
<organism evidence="2">
    <name type="scientific">termite gut metagenome</name>
    <dbReference type="NCBI Taxonomy" id="433724"/>
    <lineage>
        <taxon>unclassified sequences</taxon>
        <taxon>metagenomes</taxon>
        <taxon>organismal metagenomes</taxon>
    </lineage>
</organism>
<sequence length="181" mass="21121">MHKVAFKAYSQGQISLFPARLDEKIPEDSLARPVNQVADNLDISSIIESYEGDGSSSYHPRMMLKVVLFAYLSNVYSCRKIEKCLLENILYMWLSGNQTPDHNTINRFRSSHLKESIHEIFMQIIMLLVQMGHLSLNVVYVDDTKLESRANHYTFVWRKTVEKNKAKLESNFLILYRMFHS</sequence>
<feature type="domain" description="Transposase InsH N-terminal" evidence="1">
    <location>
        <begin position="20"/>
        <end position="110"/>
    </location>
</feature>
<dbReference type="Pfam" id="PF05598">
    <property type="entry name" value="DUF772"/>
    <property type="match status" value="1"/>
</dbReference>
<evidence type="ECO:0000259" key="1">
    <source>
        <dbReference type="Pfam" id="PF05598"/>
    </source>
</evidence>
<name>A0A5J4PI95_9ZZZZ</name>
<dbReference type="AlphaFoldDB" id="A0A5J4PI95"/>
<reference evidence="2" key="1">
    <citation type="submission" date="2019-03" db="EMBL/GenBank/DDBJ databases">
        <title>Single cell metagenomics reveals metabolic interactions within the superorganism composed of flagellate Streblomastix strix and complex community of Bacteroidetes bacteria on its surface.</title>
        <authorList>
            <person name="Treitli S.C."/>
            <person name="Kolisko M."/>
            <person name="Husnik F."/>
            <person name="Keeling P."/>
            <person name="Hampl V."/>
        </authorList>
    </citation>
    <scope>NUCLEOTIDE SEQUENCE</scope>
    <source>
        <strain evidence="2">STM</strain>
    </source>
</reference>
<accession>A0A5J4PI95</accession>
<dbReference type="InterPro" id="IPR008490">
    <property type="entry name" value="Transposase_InsH_N"/>
</dbReference>
<comment type="caution">
    <text evidence="2">The sequence shown here is derived from an EMBL/GenBank/DDBJ whole genome shotgun (WGS) entry which is preliminary data.</text>
</comment>
<gene>
    <name evidence="2" type="ORF">EZS27_040073</name>
</gene>
<dbReference type="PANTHER" id="PTHR33408">
    <property type="entry name" value="TRANSPOSASE"/>
    <property type="match status" value="1"/>
</dbReference>
<protein>
    <recommendedName>
        <fullName evidence="1">Transposase InsH N-terminal domain-containing protein</fullName>
    </recommendedName>
</protein>
<evidence type="ECO:0000313" key="2">
    <source>
        <dbReference type="EMBL" id="KAA6308249.1"/>
    </source>
</evidence>